<name>A0ACC0V5I5_9HYPO</name>
<protein>
    <submittedName>
        <fullName evidence="1">Uncharacterized protein</fullName>
    </submittedName>
</protein>
<sequence>MAKQPNREAAIDTPARFQKAIDIDRKHYFSGGLLSRCMRRHGYFCLAAAGFAGTAASEALPAESIPMACVTICSPIVDLSSQCNRIFSSPGSSSSSESSPDAARASSSSESESTLTVSLGPLPTELEVDVWKREPQLHGQTLRQNQRQNDEEGEGEVGCFCGNGSIDVRGLVGACLGCVERFDDDSNVHIIEEACGFGFNASEKRYDATMDAVVGTLKVRTALSGAAGRMGVSMLAVAATVLGGFVLGCVA</sequence>
<gene>
    <name evidence="1" type="ORF">N3K66_002911</name>
</gene>
<evidence type="ECO:0000313" key="2">
    <source>
        <dbReference type="Proteomes" id="UP001163324"/>
    </source>
</evidence>
<dbReference type="EMBL" id="CM047942">
    <property type="protein sequence ID" value="KAI9901094.1"/>
    <property type="molecule type" value="Genomic_DNA"/>
</dbReference>
<keyword evidence="2" id="KW-1185">Reference proteome</keyword>
<reference evidence="1" key="1">
    <citation type="submission" date="2022-10" db="EMBL/GenBank/DDBJ databases">
        <title>Complete Genome of Trichothecium roseum strain YXFP-22015, a Plant Pathogen Isolated from Citrus.</title>
        <authorList>
            <person name="Wang Y."/>
            <person name="Zhu L."/>
        </authorList>
    </citation>
    <scope>NUCLEOTIDE SEQUENCE</scope>
    <source>
        <strain evidence="1">YXFP-22015</strain>
    </source>
</reference>
<evidence type="ECO:0000313" key="1">
    <source>
        <dbReference type="EMBL" id="KAI9901094.1"/>
    </source>
</evidence>
<comment type="caution">
    <text evidence="1">The sequence shown here is derived from an EMBL/GenBank/DDBJ whole genome shotgun (WGS) entry which is preliminary data.</text>
</comment>
<dbReference type="Proteomes" id="UP001163324">
    <property type="component" value="Chromosome 3"/>
</dbReference>
<accession>A0ACC0V5I5</accession>
<organism evidence="1 2">
    <name type="scientific">Trichothecium roseum</name>
    <dbReference type="NCBI Taxonomy" id="47278"/>
    <lineage>
        <taxon>Eukaryota</taxon>
        <taxon>Fungi</taxon>
        <taxon>Dikarya</taxon>
        <taxon>Ascomycota</taxon>
        <taxon>Pezizomycotina</taxon>
        <taxon>Sordariomycetes</taxon>
        <taxon>Hypocreomycetidae</taxon>
        <taxon>Hypocreales</taxon>
        <taxon>Hypocreales incertae sedis</taxon>
        <taxon>Trichothecium</taxon>
    </lineage>
</organism>
<proteinExistence type="predicted"/>